<evidence type="ECO:0000313" key="2">
    <source>
        <dbReference type="EMBL" id="SDM43772.1"/>
    </source>
</evidence>
<evidence type="ECO:0000256" key="1">
    <source>
        <dbReference type="SAM" id="Phobius"/>
    </source>
</evidence>
<dbReference type="AlphaFoldDB" id="A0A1G9T818"/>
<name>A0A1G9T818_9FIRM</name>
<proteinExistence type="predicted"/>
<evidence type="ECO:0000313" key="3">
    <source>
        <dbReference type="Proteomes" id="UP000199068"/>
    </source>
</evidence>
<keyword evidence="1" id="KW-0812">Transmembrane</keyword>
<keyword evidence="1" id="KW-1133">Transmembrane helix</keyword>
<feature type="transmembrane region" description="Helical" evidence="1">
    <location>
        <begin position="49"/>
        <end position="69"/>
    </location>
</feature>
<dbReference type="RefSeq" id="WP_092727495.1">
    <property type="nucleotide sequence ID" value="NZ_FNGW01000012.1"/>
</dbReference>
<keyword evidence="3" id="KW-1185">Reference proteome</keyword>
<feature type="transmembrane region" description="Helical" evidence="1">
    <location>
        <begin position="109"/>
        <end position="128"/>
    </location>
</feature>
<keyword evidence="1" id="KW-0472">Membrane</keyword>
<gene>
    <name evidence="2" type="ORF">SAMN04515677_1122</name>
</gene>
<dbReference type="Proteomes" id="UP000199068">
    <property type="component" value="Unassembled WGS sequence"/>
</dbReference>
<dbReference type="EMBL" id="FNGW01000012">
    <property type="protein sequence ID" value="SDM43772.1"/>
    <property type="molecule type" value="Genomic_DNA"/>
</dbReference>
<sequence length="142" mass="16175">MKVINDERLKIKNLKHIKVAFILETLGIMVILLWNFINNGARAVFDSPLFFLLILVSTVLCYMSLDISVEYDEIKSPKKSLIIHTIVSLIVSIGFGFIATLLGSNYAEGIILGIVFFICFFISSIYLYKLRSSKLKEFDQED</sequence>
<feature type="transmembrane region" description="Helical" evidence="1">
    <location>
        <begin position="81"/>
        <end position="103"/>
    </location>
</feature>
<protein>
    <submittedName>
        <fullName evidence="2">Uncharacterized protein</fullName>
    </submittedName>
</protein>
<reference evidence="2 3" key="1">
    <citation type="submission" date="2016-10" db="EMBL/GenBank/DDBJ databases">
        <authorList>
            <person name="de Groot N.N."/>
        </authorList>
    </citation>
    <scope>NUCLEOTIDE SEQUENCE [LARGE SCALE GENOMIC DNA]</scope>
    <source>
        <strain evidence="2 3">DSM 797</strain>
    </source>
</reference>
<dbReference type="STRING" id="1121325.SAMN04515677_1122"/>
<feature type="transmembrane region" description="Helical" evidence="1">
    <location>
        <begin position="20"/>
        <end position="37"/>
    </location>
</feature>
<organism evidence="2 3">
    <name type="scientific">Romboutsia lituseburensis DSM 797</name>
    <dbReference type="NCBI Taxonomy" id="1121325"/>
    <lineage>
        <taxon>Bacteria</taxon>
        <taxon>Bacillati</taxon>
        <taxon>Bacillota</taxon>
        <taxon>Clostridia</taxon>
        <taxon>Peptostreptococcales</taxon>
        <taxon>Peptostreptococcaceae</taxon>
        <taxon>Romboutsia</taxon>
    </lineage>
</organism>
<accession>A0A1G9T818</accession>